<dbReference type="PANTHER" id="PTHR40942:SF4">
    <property type="entry name" value="CYTOCHROME C5"/>
    <property type="match status" value="1"/>
</dbReference>
<evidence type="ECO:0000256" key="3">
    <source>
        <dbReference type="ARBA" id="ARBA00022723"/>
    </source>
</evidence>
<keyword evidence="1" id="KW-0813">Transport</keyword>
<proteinExistence type="predicted"/>
<evidence type="ECO:0000256" key="5">
    <source>
        <dbReference type="ARBA" id="ARBA00023004"/>
    </source>
</evidence>
<keyword evidence="7" id="KW-0472">Membrane</keyword>
<evidence type="ECO:0000313" key="10">
    <source>
        <dbReference type="Proteomes" id="UP000283993"/>
    </source>
</evidence>
<sequence>MTADHDKTFFRTFMIVLGLLVAITVLAIIGANIITGMTANDEMRPEQISRVKERTQPVYAVNTDPNATQVAASGDEGGEPMSGEEVFNNVCTACHTSGVAGAPEVSDTGAWEKRLSEQGKDTLYTRAIEGYKSMPAKGGDPSLSEEEMHKAVDYILSEAGAS</sequence>
<protein>
    <submittedName>
        <fullName evidence="9">Cytochrome C</fullName>
    </submittedName>
</protein>
<dbReference type="RefSeq" id="WP_123632225.1">
    <property type="nucleotide sequence ID" value="NZ_AYKH01000043.1"/>
</dbReference>
<evidence type="ECO:0000256" key="6">
    <source>
        <dbReference type="PROSITE-ProRule" id="PRU00433"/>
    </source>
</evidence>
<evidence type="ECO:0000256" key="7">
    <source>
        <dbReference type="SAM" id="Phobius"/>
    </source>
</evidence>
<dbReference type="Gene3D" id="1.10.760.10">
    <property type="entry name" value="Cytochrome c-like domain"/>
    <property type="match status" value="1"/>
</dbReference>
<feature type="domain" description="Cytochrome c" evidence="8">
    <location>
        <begin position="78"/>
        <end position="159"/>
    </location>
</feature>
<keyword evidence="2 6" id="KW-0349">Heme</keyword>
<dbReference type="EMBL" id="AYKH01000043">
    <property type="protein sequence ID" value="ROO24211.1"/>
    <property type="molecule type" value="Genomic_DNA"/>
</dbReference>
<gene>
    <name evidence="9" type="ORF">SAOR_15490</name>
</gene>
<evidence type="ECO:0000256" key="4">
    <source>
        <dbReference type="ARBA" id="ARBA00022982"/>
    </source>
</evidence>
<evidence type="ECO:0000259" key="8">
    <source>
        <dbReference type="PROSITE" id="PS51007"/>
    </source>
</evidence>
<dbReference type="PROSITE" id="PS51007">
    <property type="entry name" value="CYTC"/>
    <property type="match status" value="1"/>
</dbReference>
<organism evidence="9 10">
    <name type="scientific">Salinisphaera orenii MK-B5</name>
    <dbReference type="NCBI Taxonomy" id="856730"/>
    <lineage>
        <taxon>Bacteria</taxon>
        <taxon>Pseudomonadati</taxon>
        <taxon>Pseudomonadota</taxon>
        <taxon>Gammaproteobacteria</taxon>
        <taxon>Salinisphaerales</taxon>
        <taxon>Salinisphaeraceae</taxon>
        <taxon>Salinisphaera</taxon>
    </lineage>
</organism>
<dbReference type="Pfam" id="PF13442">
    <property type="entry name" value="Cytochrome_CBB3"/>
    <property type="match status" value="1"/>
</dbReference>
<dbReference type="PANTHER" id="PTHR40942">
    <property type="match status" value="1"/>
</dbReference>
<accession>A0A423PF09</accession>
<name>A0A423PF09_9GAMM</name>
<evidence type="ECO:0000256" key="2">
    <source>
        <dbReference type="ARBA" id="ARBA00022617"/>
    </source>
</evidence>
<dbReference type="InterPro" id="IPR002323">
    <property type="entry name" value="Cyt_CIE"/>
</dbReference>
<reference evidence="9 10" key="1">
    <citation type="submission" date="2013-10" db="EMBL/GenBank/DDBJ databases">
        <title>Salinisphaera orenii MK-B5 Genome Sequencing.</title>
        <authorList>
            <person name="Lai Q."/>
            <person name="Li C."/>
            <person name="Shao Z."/>
        </authorList>
    </citation>
    <scope>NUCLEOTIDE SEQUENCE [LARGE SCALE GENOMIC DNA]</scope>
    <source>
        <strain evidence="9 10">MK-B5</strain>
    </source>
</reference>
<keyword evidence="4" id="KW-0249">Electron transport</keyword>
<dbReference type="GO" id="GO:0020037">
    <property type="term" value="F:heme binding"/>
    <property type="evidence" value="ECO:0007669"/>
    <property type="project" value="InterPro"/>
</dbReference>
<dbReference type="GO" id="GO:0005506">
    <property type="term" value="F:iron ion binding"/>
    <property type="evidence" value="ECO:0007669"/>
    <property type="project" value="InterPro"/>
</dbReference>
<dbReference type="InterPro" id="IPR009056">
    <property type="entry name" value="Cyt_c-like_dom"/>
</dbReference>
<feature type="transmembrane region" description="Helical" evidence="7">
    <location>
        <begin position="12"/>
        <end position="34"/>
    </location>
</feature>
<evidence type="ECO:0000313" key="9">
    <source>
        <dbReference type="EMBL" id="ROO24211.1"/>
    </source>
</evidence>
<evidence type="ECO:0000256" key="1">
    <source>
        <dbReference type="ARBA" id="ARBA00022448"/>
    </source>
</evidence>
<dbReference type="PRINTS" id="PR00607">
    <property type="entry name" value="CYTCHROMECIE"/>
</dbReference>
<dbReference type="AlphaFoldDB" id="A0A423PF09"/>
<comment type="caution">
    <text evidence="9">The sequence shown here is derived from an EMBL/GenBank/DDBJ whole genome shotgun (WGS) entry which is preliminary data.</text>
</comment>
<keyword evidence="10" id="KW-1185">Reference proteome</keyword>
<keyword evidence="5 6" id="KW-0408">Iron</keyword>
<keyword evidence="7" id="KW-0812">Transmembrane</keyword>
<keyword evidence="7" id="KW-1133">Transmembrane helix</keyword>
<keyword evidence="3 6" id="KW-0479">Metal-binding</keyword>
<dbReference type="InterPro" id="IPR036909">
    <property type="entry name" value="Cyt_c-like_dom_sf"/>
</dbReference>
<dbReference type="GO" id="GO:0009055">
    <property type="term" value="F:electron transfer activity"/>
    <property type="evidence" value="ECO:0007669"/>
    <property type="project" value="InterPro"/>
</dbReference>
<dbReference type="SUPFAM" id="SSF46626">
    <property type="entry name" value="Cytochrome c"/>
    <property type="match status" value="1"/>
</dbReference>
<dbReference type="Proteomes" id="UP000283993">
    <property type="component" value="Unassembled WGS sequence"/>
</dbReference>